<feature type="signal peptide" evidence="1">
    <location>
        <begin position="1"/>
        <end position="20"/>
    </location>
</feature>
<protein>
    <recommendedName>
        <fullName evidence="4">Secreted protein</fullName>
    </recommendedName>
</protein>
<reference evidence="2" key="1">
    <citation type="submission" date="2022-01" db="EMBL/GenBank/DDBJ databases">
        <title>Comparative genomics reveals a dynamic genome evolution in the ectomycorrhizal milk-cap (Lactarius) mushrooms.</title>
        <authorList>
            <consortium name="DOE Joint Genome Institute"/>
            <person name="Lebreton A."/>
            <person name="Tang N."/>
            <person name="Kuo A."/>
            <person name="LaButti K."/>
            <person name="Drula E."/>
            <person name="Barry K."/>
            <person name="Clum A."/>
            <person name="Lipzen A."/>
            <person name="Mousain D."/>
            <person name="Ng V."/>
            <person name="Wang R."/>
            <person name="Wang X."/>
            <person name="Dai Y."/>
            <person name="Henrissat B."/>
            <person name="Grigoriev I.V."/>
            <person name="Guerin-Laguette A."/>
            <person name="Yu F."/>
            <person name="Martin F.M."/>
        </authorList>
    </citation>
    <scope>NUCLEOTIDE SEQUENCE</scope>
    <source>
        <strain evidence="2">QP</strain>
    </source>
</reference>
<keyword evidence="1" id="KW-0732">Signal</keyword>
<accession>A0AAD4LI91</accession>
<dbReference type="AlphaFoldDB" id="A0AAD4LI91"/>
<sequence length="233" mass="25327">MYFARLFLCRLATLLRAARSETAVGAWLGRLGHDVNDPGSLRYYKPRDETPPGRVVCSGHLQDDFGSPASPSKTPDAFGQSASFARDACVFPRPLMIVRGCGNSWACSLRFARATPWGPPAWETMKIEAIACIGDLITAKTHDESHQSQAITMGSVDNPTIITVLSRSSLSMLICQAIISPRECVMRDPYLAVGPRVAQDKSSSELVGLSNAPVIGNARGRPHLRTRKNLADF</sequence>
<evidence type="ECO:0000313" key="3">
    <source>
        <dbReference type="Proteomes" id="UP001201163"/>
    </source>
</evidence>
<organism evidence="2 3">
    <name type="scientific">Lactarius akahatsu</name>
    <dbReference type="NCBI Taxonomy" id="416441"/>
    <lineage>
        <taxon>Eukaryota</taxon>
        <taxon>Fungi</taxon>
        <taxon>Dikarya</taxon>
        <taxon>Basidiomycota</taxon>
        <taxon>Agaricomycotina</taxon>
        <taxon>Agaricomycetes</taxon>
        <taxon>Russulales</taxon>
        <taxon>Russulaceae</taxon>
        <taxon>Lactarius</taxon>
    </lineage>
</organism>
<name>A0AAD4LI91_9AGAM</name>
<dbReference type="Proteomes" id="UP001201163">
    <property type="component" value="Unassembled WGS sequence"/>
</dbReference>
<evidence type="ECO:0008006" key="4">
    <source>
        <dbReference type="Google" id="ProtNLM"/>
    </source>
</evidence>
<keyword evidence="3" id="KW-1185">Reference proteome</keyword>
<comment type="caution">
    <text evidence="2">The sequence shown here is derived from an EMBL/GenBank/DDBJ whole genome shotgun (WGS) entry which is preliminary data.</text>
</comment>
<evidence type="ECO:0000313" key="2">
    <source>
        <dbReference type="EMBL" id="KAH8992351.1"/>
    </source>
</evidence>
<proteinExistence type="predicted"/>
<gene>
    <name evidence="2" type="ORF">EDB92DRAFT_2103236</name>
</gene>
<feature type="chain" id="PRO_5042182925" description="Secreted protein" evidence="1">
    <location>
        <begin position="21"/>
        <end position="233"/>
    </location>
</feature>
<evidence type="ECO:0000256" key="1">
    <source>
        <dbReference type="SAM" id="SignalP"/>
    </source>
</evidence>
<dbReference type="EMBL" id="JAKELL010000022">
    <property type="protein sequence ID" value="KAH8992351.1"/>
    <property type="molecule type" value="Genomic_DNA"/>
</dbReference>